<keyword evidence="1" id="KW-0812">Transmembrane</keyword>
<feature type="transmembrane region" description="Helical" evidence="1">
    <location>
        <begin position="58"/>
        <end position="75"/>
    </location>
</feature>
<feature type="transmembrane region" description="Helical" evidence="1">
    <location>
        <begin position="81"/>
        <end position="98"/>
    </location>
</feature>
<accession>A0A8S5PJ03</accession>
<organism evidence="2">
    <name type="scientific">Siphoviridae sp. ctL0q1</name>
    <dbReference type="NCBI Taxonomy" id="2825449"/>
    <lineage>
        <taxon>Viruses</taxon>
        <taxon>Duplodnaviria</taxon>
        <taxon>Heunggongvirae</taxon>
        <taxon>Uroviricota</taxon>
        <taxon>Caudoviricetes</taxon>
    </lineage>
</organism>
<name>A0A8S5PJ03_9CAUD</name>
<keyword evidence="1" id="KW-0472">Membrane</keyword>
<protein>
    <submittedName>
        <fullName evidence="2">Uncharacterized protein</fullName>
    </submittedName>
</protein>
<sequence length="101" mass="11198">MKKNKAEPAVVYMHWRLNKEANEEMRVRTSEDLYTLSEARQIIRAEQECKKEKVTQKLLGLGLAVIGIAAAPLTGDGSATIVLVPAGIGLFMTKVNVFKLR</sequence>
<keyword evidence="1" id="KW-1133">Transmembrane helix</keyword>
<proteinExistence type="predicted"/>
<evidence type="ECO:0000256" key="1">
    <source>
        <dbReference type="SAM" id="Phobius"/>
    </source>
</evidence>
<reference evidence="2" key="1">
    <citation type="journal article" date="2021" name="Proc. Natl. Acad. Sci. U.S.A.">
        <title>A Catalog of Tens of Thousands of Viruses from Human Metagenomes Reveals Hidden Associations with Chronic Diseases.</title>
        <authorList>
            <person name="Tisza M.J."/>
            <person name="Buck C.B."/>
        </authorList>
    </citation>
    <scope>NUCLEOTIDE SEQUENCE</scope>
    <source>
        <strain evidence="2">CtL0q1</strain>
    </source>
</reference>
<dbReference type="EMBL" id="BK015443">
    <property type="protein sequence ID" value="DAE06890.1"/>
    <property type="molecule type" value="Genomic_DNA"/>
</dbReference>
<evidence type="ECO:0000313" key="2">
    <source>
        <dbReference type="EMBL" id="DAE06890.1"/>
    </source>
</evidence>